<dbReference type="OrthoDB" id="8192276at2759"/>
<proteinExistence type="predicted"/>
<name>A0A814I2A6_9BILA</name>
<accession>A0A814I2A6</accession>
<comment type="caution">
    <text evidence="1">The sequence shown here is derived from an EMBL/GenBank/DDBJ whole genome shotgun (WGS) entry which is preliminary data.</text>
</comment>
<evidence type="ECO:0000313" key="1">
    <source>
        <dbReference type="EMBL" id="CAF1017760.1"/>
    </source>
</evidence>
<sequence>MCDETSDSLNRSVFQIIFIKLYLNVDNKPKLVDTVFLDEVNFETVSRALVDCLVKMEVLKCNGFYFRQHILYDKSFQVLPQNFIIQLYSRHMFCSFHLVGETWRSNLNEIDGIVANLKSIFPRVENPKLYPSPVVTRWNTLFNAILIDEDDPCVILRGGLGCSKRMTFYENYPELDIEDFLLKELRKMLLTHTALDSFNTALE</sequence>
<dbReference type="AlphaFoldDB" id="A0A814I2A6"/>
<protein>
    <submittedName>
        <fullName evidence="1">Uncharacterized protein</fullName>
    </submittedName>
</protein>
<evidence type="ECO:0000313" key="2">
    <source>
        <dbReference type="Proteomes" id="UP000663879"/>
    </source>
</evidence>
<keyword evidence="2" id="KW-1185">Reference proteome</keyword>
<organism evidence="1 2">
    <name type="scientific">Brachionus calyciflorus</name>
    <dbReference type="NCBI Taxonomy" id="104777"/>
    <lineage>
        <taxon>Eukaryota</taxon>
        <taxon>Metazoa</taxon>
        <taxon>Spiralia</taxon>
        <taxon>Gnathifera</taxon>
        <taxon>Rotifera</taxon>
        <taxon>Eurotatoria</taxon>
        <taxon>Monogononta</taxon>
        <taxon>Pseudotrocha</taxon>
        <taxon>Ploima</taxon>
        <taxon>Brachionidae</taxon>
        <taxon>Brachionus</taxon>
    </lineage>
</organism>
<dbReference type="EMBL" id="CAJNOC010004330">
    <property type="protein sequence ID" value="CAF1017760.1"/>
    <property type="molecule type" value="Genomic_DNA"/>
</dbReference>
<reference evidence="1" key="1">
    <citation type="submission" date="2021-02" db="EMBL/GenBank/DDBJ databases">
        <authorList>
            <person name="Nowell W R."/>
        </authorList>
    </citation>
    <scope>NUCLEOTIDE SEQUENCE</scope>
    <source>
        <strain evidence="1">Ploen Becks lab</strain>
    </source>
</reference>
<gene>
    <name evidence="1" type="ORF">OXX778_LOCUS17219</name>
</gene>
<dbReference type="Proteomes" id="UP000663879">
    <property type="component" value="Unassembled WGS sequence"/>
</dbReference>